<feature type="compositionally biased region" description="Acidic residues" evidence="1">
    <location>
        <begin position="142"/>
        <end position="158"/>
    </location>
</feature>
<evidence type="ECO:0000256" key="1">
    <source>
        <dbReference type="SAM" id="MobiDB-lite"/>
    </source>
</evidence>
<dbReference type="Proteomes" id="UP000789396">
    <property type="component" value="Unassembled WGS sequence"/>
</dbReference>
<feature type="non-terminal residue" evidence="2">
    <location>
        <position position="205"/>
    </location>
</feature>
<dbReference type="EMBL" id="CAJVPZ010023209">
    <property type="protein sequence ID" value="CAG8714686.1"/>
    <property type="molecule type" value="Genomic_DNA"/>
</dbReference>
<protein>
    <submittedName>
        <fullName evidence="2">7932_t:CDS:1</fullName>
    </submittedName>
</protein>
<feature type="region of interest" description="Disordered" evidence="1">
    <location>
        <begin position="142"/>
        <end position="161"/>
    </location>
</feature>
<accession>A0A9N9I0B4</accession>
<evidence type="ECO:0000313" key="3">
    <source>
        <dbReference type="Proteomes" id="UP000789396"/>
    </source>
</evidence>
<keyword evidence="3" id="KW-1185">Reference proteome</keyword>
<gene>
    <name evidence="2" type="ORF">RFULGI_LOCUS11073</name>
</gene>
<evidence type="ECO:0000313" key="2">
    <source>
        <dbReference type="EMBL" id="CAG8714686.1"/>
    </source>
</evidence>
<proteinExistence type="predicted"/>
<dbReference type="OrthoDB" id="2434386at2759"/>
<name>A0A9N9I0B4_9GLOM</name>
<reference evidence="2" key="1">
    <citation type="submission" date="2021-06" db="EMBL/GenBank/DDBJ databases">
        <authorList>
            <person name="Kallberg Y."/>
            <person name="Tangrot J."/>
            <person name="Rosling A."/>
        </authorList>
    </citation>
    <scope>NUCLEOTIDE SEQUENCE</scope>
    <source>
        <strain evidence="2">IN212</strain>
    </source>
</reference>
<sequence length="205" mass="23748">QCEIEYKNGRPEFRILFGPSFKHVLKSDESASKVATEYDKLKADQYSQPSLNHHAKIVTTTIKETFIQSIKSNYHNQNFIKLKSFEYIINNQNYFINFEKDNPAQKKAKLLSIVNVMDSKMAKGILIKLINMNTIITEESSDMNEDSNNIDEEFDNLDNEPNNLDSDTINNIMNSMDIVEKYESLKFILSPFLNDFKDLKLNGLE</sequence>
<feature type="non-terminal residue" evidence="2">
    <location>
        <position position="1"/>
    </location>
</feature>
<comment type="caution">
    <text evidence="2">The sequence shown here is derived from an EMBL/GenBank/DDBJ whole genome shotgun (WGS) entry which is preliminary data.</text>
</comment>
<organism evidence="2 3">
    <name type="scientific">Racocetra fulgida</name>
    <dbReference type="NCBI Taxonomy" id="60492"/>
    <lineage>
        <taxon>Eukaryota</taxon>
        <taxon>Fungi</taxon>
        <taxon>Fungi incertae sedis</taxon>
        <taxon>Mucoromycota</taxon>
        <taxon>Glomeromycotina</taxon>
        <taxon>Glomeromycetes</taxon>
        <taxon>Diversisporales</taxon>
        <taxon>Gigasporaceae</taxon>
        <taxon>Racocetra</taxon>
    </lineage>
</organism>
<dbReference type="AlphaFoldDB" id="A0A9N9I0B4"/>